<evidence type="ECO:0000313" key="1">
    <source>
        <dbReference type="EMBL" id="KAK0164915.1"/>
    </source>
</evidence>
<dbReference type="AlphaFoldDB" id="A0AA39F8I6"/>
<sequence length="58" mass="6322">MKQSSEDPTRSTVLVGLVADSAAIVPAVREREQKIDKGIPYQVSRSAAIHIPTQSILY</sequence>
<dbReference type="Proteomes" id="UP001168990">
    <property type="component" value="Unassembled WGS sequence"/>
</dbReference>
<name>A0AA39F8I6_9HYME</name>
<dbReference type="EMBL" id="JAQQBS010001422">
    <property type="protein sequence ID" value="KAK0164915.1"/>
    <property type="molecule type" value="Genomic_DNA"/>
</dbReference>
<organism evidence="1 2">
    <name type="scientific">Microctonus aethiopoides</name>
    <dbReference type="NCBI Taxonomy" id="144406"/>
    <lineage>
        <taxon>Eukaryota</taxon>
        <taxon>Metazoa</taxon>
        <taxon>Ecdysozoa</taxon>
        <taxon>Arthropoda</taxon>
        <taxon>Hexapoda</taxon>
        <taxon>Insecta</taxon>
        <taxon>Pterygota</taxon>
        <taxon>Neoptera</taxon>
        <taxon>Endopterygota</taxon>
        <taxon>Hymenoptera</taxon>
        <taxon>Apocrita</taxon>
        <taxon>Ichneumonoidea</taxon>
        <taxon>Braconidae</taxon>
        <taxon>Euphorinae</taxon>
        <taxon>Microctonus</taxon>
    </lineage>
</organism>
<accession>A0AA39F8I6</accession>
<reference evidence="1" key="1">
    <citation type="journal article" date="2023" name="bioRxiv">
        <title>Scaffold-level genome assemblies of two parasitoid biocontrol wasps reveal the parthenogenesis mechanism and an associated novel virus.</title>
        <authorList>
            <person name="Inwood S."/>
            <person name="Skelly J."/>
            <person name="Guhlin J."/>
            <person name="Harrop T."/>
            <person name="Goldson S."/>
            <person name="Dearden P."/>
        </authorList>
    </citation>
    <scope>NUCLEOTIDE SEQUENCE</scope>
    <source>
        <strain evidence="1">Irish</strain>
        <tissue evidence="1">Whole body</tissue>
    </source>
</reference>
<proteinExistence type="predicted"/>
<comment type="caution">
    <text evidence="1">The sequence shown here is derived from an EMBL/GenBank/DDBJ whole genome shotgun (WGS) entry which is preliminary data.</text>
</comment>
<evidence type="ECO:0000313" key="2">
    <source>
        <dbReference type="Proteomes" id="UP001168990"/>
    </source>
</evidence>
<feature type="non-terminal residue" evidence="1">
    <location>
        <position position="1"/>
    </location>
</feature>
<keyword evidence="2" id="KW-1185">Reference proteome</keyword>
<reference evidence="1" key="2">
    <citation type="submission" date="2023-03" db="EMBL/GenBank/DDBJ databases">
        <authorList>
            <person name="Inwood S.N."/>
            <person name="Skelly J.G."/>
            <person name="Guhlin J."/>
            <person name="Harrop T.W.R."/>
            <person name="Goldson S.G."/>
            <person name="Dearden P.K."/>
        </authorList>
    </citation>
    <scope>NUCLEOTIDE SEQUENCE</scope>
    <source>
        <strain evidence="1">Irish</strain>
        <tissue evidence="1">Whole body</tissue>
    </source>
</reference>
<protein>
    <submittedName>
        <fullName evidence="1">Uncharacterized protein</fullName>
    </submittedName>
</protein>
<gene>
    <name evidence="1" type="ORF">PV328_003482</name>
</gene>